<dbReference type="EnsemblMetazoa" id="SSS_8724s_mrna">
    <property type="protein sequence ID" value="KAF7489097.1"/>
    <property type="gene ID" value="SSS_8724"/>
</dbReference>
<dbReference type="SMART" id="SM00397">
    <property type="entry name" value="t_SNARE"/>
    <property type="match status" value="1"/>
</dbReference>
<dbReference type="Pfam" id="PF00804">
    <property type="entry name" value="Syntaxin"/>
    <property type="match status" value="1"/>
</dbReference>
<dbReference type="GO" id="GO:0006836">
    <property type="term" value="P:neurotransmitter transport"/>
    <property type="evidence" value="ECO:0007669"/>
    <property type="project" value="UniProtKB-KW"/>
</dbReference>
<dbReference type="GO" id="GO:0000149">
    <property type="term" value="F:SNARE binding"/>
    <property type="evidence" value="ECO:0007669"/>
    <property type="project" value="TreeGrafter"/>
</dbReference>
<reference evidence="9" key="1">
    <citation type="journal article" date="2020" name="PLoS Negl. Trop. Dis.">
        <title>High-quality nuclear genome for Sarcoptes scabiei-A critical resource for a neglected parasite.</title>
        <authorList>
            <person name="Korhonen P.K."/>
            <person name="Gasser R.B."/>
            <person name="Ma G."/>
            <person name="Wang T."/>
            <person name="Stroehlein A.J."/>
            <person name="Young N.D."/>
            <person name="Ang C.S."/>
            <person name="Fernando D.D."/>
            <person name="Lu H.C."/>
            <person name="Taylor S."/>
            <person name="Reynolds S.L."/>
            <person name="Mofiz E."/>
            <person name="Najaraj S.H."/>
            <person name="Gowda H."/>
            <person name="Madugundu A."/>
            <person name="Renuse S."/>
            <person name="Holt D."/>
            <person name="Pandey A."/>
            <person name="Papenfuss A.T."/>
            <person name="Fischer K."/>
        </authorList>
    </citation>
    <scope>NUCLEOTIDE SEQUENCE [LARGE SCALE GENOMIC DNA]</scope>
</reference>
<evidence type="ECO:0000256" key="3">
    <source>
        <dbReference type="ARBA" id="ARBA00022775"/>
    </source>
</evidence>
<evidence type="ECO:0000256" key="2">
    <source>
        <dbReference type="ARBA" id="ARBA00009063"/>
    </source>
</evidence>
<evidence type="ECO:0000256" key="1">
    <source>
        <dbReference type="ARBA" id="ARBA00004211"/>
    </source>
</evidence>
<keyword evidence="9" id="KW-1185">Reference proteome</keyword>
<gene>
    <name evidence="7" type="ORF">SSS_8724</name>
</gene>
<dbReference type="OMA" id="WIAICCA"/>
<dbReference type="InterPro" id="IPR000727">
    <property type="entry name" value="T_SNARE_dom"/>
</dbReference>
<dbReference type="Pfam" id="PF05739">
    <property type="entry name" value="SNARE"/>
    <property type="match status" value="1"/>
</dbReference>
<name>A0A834R4M8_SARSC</name>
<dbReference type="CDD" id="cd15848">
    <property type="entry name" value="SNARE_syntaxin1-like"/>
    <property type="match status" value="1"/>
</dbReference>
<evidence type="ECO:0000313" key="8">
    <source>
        <dbReference type="EnsemblMetazoa" id="KAF7489097.1"/>
    </source>
</evidence>
<dbReference type="Proteomes" id="UP000070412">
    <property type="component" value="Unassembled WGS sequence"/>
</dbReference>
<organism evidence="7">
    <name type="scientific">Sarcoptes scabiei</name>
    <name type="common">Itch mite</name>
    <name type="synonym">Acarus scabiei</name>
    <dbReference type="NCBI Taxonomy" id="52283"/>
    <lineage>
        <taxon>Eukaryota</taxon>
        <taxon>Metazoa</taxon>
        <taxon>Ecdysozoa</taxon>
        <taxon>Arthropoda</taxon>
        <taxon>Chelicerata</taxon>
        <taxon>Arachnida</taxon>
        <taxon>Acari</taxon>
        <taxon>Acariformes</taxon>
        <taxon>Sarcoptiformes</taxon>
        <taxon>Astigmata</taxon>
        <taxon>Psoroptidia</taxon>
        <taxon>Sarcoptoidea</taxon>
        <taxon>Sarcoptidae</taxon>
        <taxon>Sarcoptinae</taxon>
        <taxon>Sarcoptes</taxon>
    </lineage>
</organism>
<dbReference type="Gene3D" id="1.20.5.110">
    <property type="match status" value="1"/>
</dbReference>
<keyword evidence="3" id="KW-0813">Transport</keyword>
<dbReference type="PANTHER" id="PTHR19957">
    <property type="entry name" value="SYNTAXIN"/>
    <property type="match status" value="1"/>
</dbReference>
<dbReference type="PROSITE" id="PS00914">
    <property type="entry name" value="SYNTAXIN"/>
    <property type="match status" value="1"/>
</dbReference>
<proteinExistence type="inferred from homology"/>
<reference evidence="8" key="3">
    <citation type="submission" date="2022-06" db="UniProtKB">
        <authorList>
            <consortium name="EnsemblMetazoa"/>
        </authorList>
    </citation>
    <scope>IDENTIFICATION</scope>
</reference>
<evidence type="ECO:0000256" key="4">
    <source>
        <dbReference type="RuleBase" id="RU003858"/>
    </source>
</evidence>
<dbReference type="InterPro" id="IPR010989">
    <property type="entry name" value="SNARE"/>
</dbReference>
<evidence type="ECO:0000259" key="6">
    <source>
        <dbReference type="PROSITE" id="PS50192"/>
    </source>
</evidence>
<evidence type="ECO:0000313" key="7">
    <source>
        <dbReference type="EMBL" id="KAF7489097.1"/>
    </source>
</evidence>
<dbReference type="SUPFAM" id="SSF47661">
    <property type="entry name" value="t-snare proteins"/>
    <property type="match status" value="1"/>
</dbReference>
<accession>A0A834R4M8</accession>
<dbReference type="GO" id="GO:0012505">
    <property type="term" value="C:endomembrane system"/>
    <property type="evidence" value="ECO:0007669"/>
    <property type="project" value="TreeGrafter"/>
</dbReference>
<comment type="similarity">
    <text evidence="2 4">Belongs to the syntaxin family.</text>
</comment>
<dbReference type="GO" id="GO:0005886">
    <property type="term" value="C:plasma membrane"/>
    <property type="evidence" value="ECO:0007669"/>
    <property type="project" value="TreeGrafter"/>
</dbReference>
<dbReference type="InterPro" id="IPR006012">
    <property type="entry name" value="Syntaxin/epimorphin_CS"/>
</dbReference>
<dbReference type="InterPro" id="IPR045242">
    <property type="entry name" value="Syntaxin"/>
</dbReference>
<reference evidence="7" key="2">
    <citation type="submission" date="2020-01" db="EMBL/GenBank/DDBJ databases">
        <authorList>
            <person name="Korhonen P.K.K."/>
            <person name="Guangxu M.G."/>
            <person name="Wang T.W."/>
            <person name="Stroehlein A.J.S."/>
            <person name="Young N.D."/>
            <person name="Ang C.-S.A."/>
            <person name="Fernando D.W.F."/>
            <person name="Lu H.L."/>
            <person name="Taylor S.T."/>
            <person name="Ehtesham M.E.M."/>
            <person name="Najaraj S.H.N."/>
            <person name="Harsha G.H.G."/>
            <person name="Madugundu A.M."/>
            <person name="Renuse S.R."/>
            <person name="Holt D.H."/>
            <person name="Pandey A.P."/>
            <person name="Papenfuss A.P."/>
            <person name="Gasser R.B.G."/>
            <person name="Fischer K.F."/>
        </authorList>
    </citation>
    <scope>NUCLEOTIDE SEQUENCE</scope>
    <source>
        <strain evidence="7">SSS_KF_BRIS2020</strain>
    </source>
</reference>
<dbReference type="GO" id="GO:0031201">
    <property type="term" value="C:SNARE complex"/>
    <property type="evidence" value="ECO:0007669"/>
    <property type="project" value="TreeGrafter"/>
</dbReference>
<dbReference type="EMBL" id="WVUK01000065">
    <property type="protein sequence ID" value="KAF7489097.1"/>
    <property type="molecule type" value="Genomic_DNA"/>
</dbReference>
<keyword evidence="5" id="KW-0812">Transmembrane</keyword>
<dbReference type="GO" id="GO:0006886">
    <property type="term" value="P:intracellular protein transport"/>
    <property type="evidence" value="ECO:0007669"/>
    <property type="project" value="InterPro"/>
</dbReference>
<dbReference type="SMART" id="SM00503">
    <property type="entry name" value="SynN"/>
    <property type="match status" value="1"/>
</dbReference>
<dbReference type="OrthoDB" id="10255013at2759"/>
<keyword evidence="3" id="KW-0532">Neurotransmitter transport</keyword>
<dbReference type="GO" id="GO:0006887">
    <property type="term" value="P:exocytosis"/>
    <property type="evidence" value="ECO:0007669"/>
    <property type="project" value="TreeGrafter"/>
</dbReference>
<feature type="transmembrane region" description="Helical" evidence="5">
    <location>
        <begin position="276"/>
        <end position="294"/>
    </location>
</feature>
<dbReference type="AlphaFoldDB" id="A0A834R4M8"/>
<comment type="subcellular location">
    <subcellularLocation>
        <location evidence="1">Membrane</location>
        <topology evidence="1">Single-pass type IV membrane protein</topology>
    </subcellularLocation>
</comment>
<dbReference type="GO" id="GO:0005484">
    <property type="term" value="F:SNAP receptor activity"/>
    <property type="evidence" value="ECO:0007669"/>
    <property type="project" value="InterPro"/>
</dbReference>
<evidence type="ECO:0000313" key="9">
    <source>
        <dbReference type="Proteomes" id="UP000070412"/>
    </source>
</evidence>
<dbReference type="PANTHER" id="PTHR19957:SF19">
    <property type="entry name" value="SYNTAXIN-4"/>
    <property type="match status" value="1"/>
</dbReference>
<sequence length="295" mass="34524">MVRDRTAEFKKRAGLSYEPNHIDDADSSISDQASIKIQTNDIEKFFDHVETTKNRIDQMEILIKQMKDLHSEVLLSAKPDEKCKKLLDNIDMNFKLLSKQIKEDLNSIEVECKQIANKNSAEYRMRTIQFQMLRQKMLDTMNIYHSAQGDYRTKNKDLLRRQISITNQNITNEELDKILDNPSSEIFIQGHLTETREAREQLAEIQARHADILKIEKSIRELHDMFIEMSTLVMNQGESINRIENHVKSTHDYLQDANEQTKQAMEYKAKARKCKIFIAIILIVLVLIIVFASFY</sequence>
<dbReference type="GO" id="GO:0048278">
    <property type="term" value="P:vesicle docking"/>
    <property type="evidence" value="ECO:0007669"/>
    <property type="project" value="TreeGrafter"/>
</dbReference>
<dbReference type="Gene3D" id="1.20.58.70">
    <property type="match status" value="1"/>
</dbReference>
<dbReference type="PROSITE" id="PS50192">
    <property type="entry name" value="T_SNARE"/>
    <property type="match status" value="1"/>
</dbReference>
<feature type="domain" description="T-SNARE coiled-coil homology" evidence="6">
    <location>
        <begin position="202"/>
        <end position="264"/>
    </location>
</feature>
<dbReference type="GO" id="GO:0006906">
    <property type="term" value="P:vesicle fusion"/>
    <property type="evidence" value="ECO:0007669"/>
    <property type="project" value="TreeGrafter"/>
</dbReference>
<keyword evidence="5" id="KW-1133">Transmembrane helix</keyword>
<dbReference type="InterPro" id="IPR006011">
    <property type="entry name" value="Syntaxin_N"/>
</dbReference>
<protein>
    <submittedName>
        <fullName evidence="7">Syntaxin-1A</fullName>
    </submittedName>
</protein>
<keyword evidence="5" id="KW-0472">Membrane</keyword>
<evidence type="ECO:0000256" key="5">
    <source>
        <dbReference type="SAM" id="Phobius"/>
    </source>
</evidence>